<feature type="chain" id="PRO_5011673455" evidence="4">
    <location>
        <begin position="34"/>
        <end position="195"/>
    </location>
</feature>
<evidence type="ECO:0000256" key="1">
    <source>
        <dbReference type="ARBA" id="ARBA00022729"/>
    </source>
</evidence>
<evidence type="ECO:0000259" key="5">
    <source>
        <dbReference type="PROSITE" id="PS51782"/>
    </source>
</evidence>
<dbReference type="SUPFAM" id="SSF54106">
    <property type="entry name" value="LysM domain"/>
    <property type="match status" value="1"/>
</dbReference>
<dbReference type="Gene3D" id="3.10.350.10">
    <property type="entry name" value="LysM domain"/>
    <property type="match status" value="1"/>
</dbReference>
<dbReference type="SMART" id="SM00257">
    <property type="entry name" value="LysM"/>
    <property type="match status" value="1"/>
</dbReference>
<evidence type="ECO:0000256" key="3">
    <source>
        <dbReference type="ARBA" id="ARBA00023186"/>
    </source>
</evidence>
<proteinExistence type="predicted"/>
<dbReference type="InterPro" id="IPR036831">
    <property type="entry name" value="HdeA_sf"/>
</dbReference>
<feature type="signal peptide" evidence="4">
    <location>
        <begin position="1"/>
        <end position="33"/>
    </location>
</feature>
<dbReference type="RefSeq" id="WP_093027636.1">
    <property type="nucleotide sequence ID" value="NZ_FNNZ01000001.1"/>
</dbReference>
<organism evidence="6 7">
    <name type="scientific">Thiocapsa roseopersicina</name>
    <dbReference type="NCBI Taxonomy" id="1058"/>
    <lineage>
        <taxon>Bacteria</taxon>
        <taxon>Pseudomonadati</taxon>
        <taxon>Pseudomonadota</taxon>
        <taxon>Gammaproteobacteria</taxon>
        <taxon>Chromatiales</taxon>
        <taxon>Chromatiaceae</taxon>
        <taxon>Thiocapsa</taxon>
    </lineage>
</organism>
<dbReference type="PROSITE" id="PS51782">
    <property type="entry name" value="LYSM"/>
    <property type="match status" value="1"/>
</dbReference>
<dbReference type="InterPro" id="IPR036779">
    <property type="entry name" value="LysM_dom_sf"/>
</dbReference>
<dbReference type="AlphaFoldDB" id="A0A1H2QXH1"/>
<dbReference type="InterPro" id="IPR010486">
    <property type="entry name" value="HNS-dep_expression_A/B"/>
</dbReference>
<dbReference type="InterPro" id="IPR018392">
    <property type="entry name" value="LysM"/>
</dbReference>
<protein>
    <submittedName>
        <fullName evidence="6">LysM domain-containing protein</fullName>
    </submittedName>
</protein>
<dbReference type="PROSITE" id="PS51257">
    <property type="entry name" value="PROKAR_LIPOPROTEIN"/>
    <property type="match status" value="1"/>
</dbReference>
<sequence length="195" mass="20585">MNQKQAPSRRSALNTACSVVALTACLAFGSARAADTGPRAHAEGMYDSATATYVVVAGDDLFAISERFKVSVDALKAANKLTSDVVKTGEKLVIASGGAHAAGKADTSASQHASSKKPDAKMTCEEFLGLEESFQPEAVSWAVAYNAKGEPEAEAVDVEGIETVVPFVVEECKKAPKETFWQKAKAEMKKLEAKL</sequence>
<dbReference type="GO" id="GO:0071468">
    <property type="term" value="P:cellular response to acidic pH"/>
    <property type="evidence" value="ECO:0007669"/>
    <property type="project" value="InterPro"/>
</dbReference>
<feature type="domain" description="LysM" evidence="5">
    <location>
        <begin position="51"/>
        <end position="94"/>
    </location>
</feature>
<keyword evidence="7" id="KW-1185">Reference proteome</keyword>
<dbReference type="Pfam" id="PF01476">
    <property type="entry name" value="LysM"/>
    <property type="match status" value="1"/>
</dbReference>
<dbReference type="InterPro" id="IPR038303">
    <property type="entry name" value="HdeA/HdeB_sf"/>
</dbReference>
<dbReference type="PROSITE" id="PS51318">
    <property type="entry name" value="TAT"/>
    <property type="match status" value="1"/>
</dbReference>
<keyword evidence="2" id="KW-0574">Periplasm</keyword>
<dbReference type="Proteomes" id="UP000198816">
    <property type="component" value="Unassembled WGS sequence"/>
</dbReference>
<reference evidence="7" key="1">
    <citation type="submission" date="2016-10" db="EMBL/GenBank/DDBJ databases">
        <authorList>
            <person name="Varghese N."/>
            <person name="Submissions S."/>
        </authorList>
    </citation>
    <scope>NUCLEOTIDE SEQUENCE [LARGE SCALE GENOMIC DNA]</scope>
    <source>
        <strain evidence="7">DSM 217</strain>
    </source>
</reference>
<evidence type="ECO:0000256" key="2">
    <source>
        <dbReference type="ARBA" id="ARBA00022764"/>
    </source>
</evidence>
<accession>A0A1H2QXH1</accession>
<dbReference type="NCBIfam" id="NF007576">
    <property type="entry name" value="PRK10208.1"/>
    <property type="match status" value="1"/>
</dbReference>
<keyword evidence="3" id="KW-0143">Chaperone</keyword>
<dbReference type="EMBL" id="FNNZ01000001">
    <property type="protein sequence ID" value="SDW11324.1"/>
    <property type="molecule type" value="Genomic_DNA"/>
</dbReference>
<dbReference type="STRING" id="1058.SAMN05421783_101444"/>
<evidence type="ECO:0000313" key="6">
    <source>
        <dbReference type="EMBL" id="SDW11324.1"/>
    </source>
</evidence>
<name>A0A1H2QXH1_THIRO</name>
<dbReference type="OrthoDB" id="7581659at2"/>
<dbReference type="CDD" id="cd00118">
    <property type="entry name" value="LysM"/>
    <property type="match status" value="1"/>
</dbReference>
<dbReference type="InterPro" id="IPR006311">
    <property type="entry name" value="TAT_signal"/>
</dbReference>
<keyword evidence="1 4" id="KW-0732">Signal</keyword>
<dbReference type="Gene3D" id="1.10.890.10">
    <property type="entry name" value="HNS-dependent expression A"/>
    <property type="match status" value="1"/>
</dbReference>
<evidence type="ECO:0000256" key="4">
    <source>
        <dbReference type="SAM" id="SignalP"/>
    </source>
</evidence>
<dbReference type="SUPFAM" id="SSF47752">
    <property type="entry name" value="Protein HNS-dependent expression A, HdeA"/>
    <property type="match status" value="1"/>
</dbReference>
<dbReference type="Pfam" id="PF06411">
    <property type="entry name" value="HdeA"/>
    <property type="match status" value="1"/>
</dbReference>
<evidence type="ECO:0000313" key="7">
    <source>
        <dbReference type="Proteomes" id="UP000198816"/>
    </source>
</evidence>
<gene>
    <name evidence="6" type="ORF">SAMN05421783_101444</name>
</gene>
<dbReference type="GO" id="GO:0030288">
    <property type="term" value="C:outer membrane-bounded periplasmic space"/>
    <property type="evidence" value="ECO:0007669"/>
    <property type="project" value="InterPro"/>
</dbReference>